<sequence>MNKAKSPVNETSDDSSTESSSEPAHESSNASFNASTNYRTRIVSALSEIGQTQWDALVQAQAEANPFLSFAFLNALHESGCASGKSGWQPQFLTIWRANDDKAGGDLVAALPLYVKSHSYGEYVFDWAWADAYERNGLEYYPKLLSAIPFTPVTGSRLLAHDAEATRALIAALTTVQESNTFSSTHILYPPQAQAEILREAGFMLRTGVQFHWLNADYKDFDAFLKTLERKKRKNIRAERRKVHDAGVTFRHVSGHAATEDDWIFFKRCYDHTYADHRSTPYLNLDFFQRIGATMPQNILLIIAEQDGQAIASSLLIHDEQNVFGRYWGALKHVDCLHFETAYYQPLEFCIANKMACFEGGAQGEHKMARGFLPQKTWSAHWLAHAAFSDAIEEFLKRETGGIESYMDELNERNPFKL</sequence>
<dbReference type="AlphaFoldDB" id="A0A4R6G619"/>
<evidence type="ECO:0000256" key="1">
    <source>
        <dbReference type="SAM" id="MobiDB-lite"/>
    </source>
</evidence>
<proteinExistence type="predicted"/>
<dbReference type="InterPro" id="IPR016181">
    <property type="entry name" value="Acyl_CoA_acyltransferase"/>
</dbReference>
<dbReference type="OrthoDB" id="9776898at2"/>
<dbReference type="PANTHER" id="PTHR47017:SF1">
    <property type="entry name" value="ACYL-COA"/>
    <property type="match status" value="1"/>
</dbReference>
<dbReference type="RefSeq" id="WP_112991999.1">
    <property type="nucleotide sequence ID" value="NZ_PTLZ01000002.1"/>
</dbReference>
<name>A0A4R6G619_9BURK</name>
<dbReference type="SUPFAM" id="SSF55729">
    <property type="entry name" value="Acyl-CoA N-acyltransferases (Nat)"/>
    <property type="match status" value="1"/>
</dbReference>
<keyword evidence="3" id="KW-1185">Reference proteome</keyword>
<reference evidence="2 3" key="1">
    <citation type="submission" date="2019-03" db="EMBL/GenBank/DDBJ databases">
        <title>Genomic Encyclopedia of Type Strains, Phase IV (KMG-IV): sequencing the most valuable type-strain genomes for metagenomic binning, comparative biology and taxonomic classification.</title>
        <authorList>
            <person name="Goeker M."/>
        </authorList>
    </citation>
    <scope>NUCLEOTIDE SEQUENCE [LARGE SCALE GENOMIC DNA]</scope>
    <source>
        <strain evidence="2 3">DSM 18555</strain>
    </source>
</reference>
<dbReference type="InterPro" id="IPR007434">
    <property type="entry name" value="FemAB-like"/>
</dbReference>
<comment type="caution">
    <text evidence="2">The sequence shown here is derived from an EMBL/GenBank/DDBJ whole genome shotgun (WGS) entry which is preliminary data.</text>
</comment>
<dbReference type="Proteomes" id="UP000294737">
    <property type="component" value="Unassembled WGS sequence"/>
</dbReference>
<accession>A0A4R6G619</accession>
<dbReference type="PANTHER" id="PTHR47017">
    <property type="entry name" value="ACYL-COA"/>
    <property type="match status" value="1"/>
</dbReference>
<dbReference type="EMBL" id="SNWF01000005">
    <property type="protein sequence ID" value="TDN89917.1"/>
    <property type="molecule type" value="Genomic_DNA"/>
</dbReference>
<dbReference type="Pfam" id="PF04339">
    <property type="entry name" value="FemAB_like"/>
    <property type="match status" value="1"/>
</dbReference>
<evidence type="ECO:0000313" key="2">
    <source>
        <dbReference type="EMBL" id="TDN89917.1"/>
    </source>
</evidence>
<organism evidence="2 3">
    <name type="scientific">Herminiimonas fonticola</name>
    <dbReference type="NCBI Taxonomy" id="303380"/>
    <lineage>
        <taxon>Bacteria</taxon>
        <taxon>Pseudomonadati</taxon>
        <taxon>Pseudomonadota</taxon>
        <taxon>Betaproteobacteria</taxon>
        <taxon>Burkholderiales</taxon>
        <taxon>Oxalobacteraceae</taxon>
        <taxon>Herminiimonas</taxon>
    </lineage>
</organism>
<gene>
    <name evidence="2" type="ORF">EV677_1985</name>
</gene>
<feature type="region of interest" description="Disordered" evidence="1">
    <location>
        <begin position="1"/>
        <end position="31"/>
    </location>
</feature>
<feature type="compositionally biased region" description="Low complexity" evidence="1">
    <location>
        <begin position="17"/>
        <end position="31"/>
    </location>
</feature>
<protein>
    <submittedName>
        <fullName evidence="2">Uncharacterized protein</fullName>
    </submittedName>
</protein>
<dbReference type="Gene3D" id="3.40.630.30">
    <property type="match status" value="1"/>
</dbReference>
<evidence type="ECO:0000313" key="3">
    <source>
        <dbReference type="Proteomes" id="UP000294737"/>
    </source>
</evidence>